<protein>
    <submittedName>
        <fullName evidence="1">Uncharacterized protein</fullName>
    </submittedName>
</protein>
<organism evidence="1 2">
    <name type="scientific">Thioclava litoralis</name>
    <dbReference type="NCBI Taxonomy" id="3076557"/>
    <lineage>
        <taxon>Bacteria</taxon>
        <taxon>Pseudomonadati</taxon>
        <taxon>Pseudomonadota</taxon>
        <taxon>Alphaproteobacteria</taxon>
        <taxon>Rhodobacterales</taxon>
        <taxon>Paracoccaceae</taxon>
        <taxon>Thioclava</taxon>
    </lineage>
</organism>
<sequence length="203" mass="21773">MRDLPAGFIAALQDAPEHGIEPVWFVTVEATDRDTGETVAFPFWTGSYDLPLDMPRVDGTIEARTHIGGCGLSVGSITYVADLTSKTVNVTMSQIADAAQSMLRGHIIKGAPVEIHVGLRSGGGMASMPVLMFAGIVDEAPLVTPAVGGEGSITLTIQSEIITQMRQINPAKSSDQHQKRRNSGDRFVEYASTVTSRQIKFNE</sequence>
<keyword evidence="2" id="KW-1185">Reference proteome</keyword>
<gene>
    <name evidence="1" type="ORF">RPE78_09155</name>
</gene>
<evidence type="ECO:0000313" key="1">
    <source>
        <dbReference type="EMBL" id="WRY32874.1"/>
    </source>
</evidence>
<name>A0ABZ1DYD5_9RHOB</name>
<reference evidence="1 2" key="1">
    <citation type="submission" date="2023-09" db="EMBL/GenBank/DDBJ databases">
        <title>Thioclava shenzhenensis sp. nov., a multidrug resistant bacteria-antagonizing species isolated from coastal seawater.</title>
        <authorList>
            <person name="Long M."/>
        </authorList>
    </citation>
    <scope>NUCLEOTIDE SEQUENCE [LARGE SCALE GENOMIC DNA]</scope>
    <source>
        <strain evidence="1 2">FTW29</strain>
    </source>
</reference>
<dbReference type="RefSeq" id="WP_406720371.1">
    <property type="nucleotide sequence ID" value="NZ_CP135443.1"/>
</dbReference>
<dbReference type="EMBL" id="CP135443">
    <property type="protein sequence ID" value="WRY32874.1"/>
    <property type="molecule type" value="Genomic_DNA"/>
</dbReference>
<dbReference type="Proteomes" id="UP001623290">
    <property type="component" value="Chromosome"/>
</dbReference>
<proteinExistence type="predicted"/>
<evidence type="ECO:0000313" key="2">
    <source>
        <dbReference type="Proteomes" id="UP001623290"/>
    </source>
</evidence>
<accession>A0ABZ1DYD5</accession>